<dbReference type="Pfam" id="PF01476">
    <property type="entry name" value="LysM"/>
    <property type="match status" value="1"/>
</dbReference>
<feature type="domain" description="LysM" evidence="2">
    <location>
        <begin position="99"/>
        <end position="146"/>
    </location>
</feature>
<evidence type="ECO:0000313" key="3">
    <source>
        <dbReference type="EMBL" id="QJW83460.1"/>
    </source>
</evidence>
<dbReference type="Proteomes" id="UP000500826">
    <property type="component" value="Chromosome"/>
</dbReference>
<dbReference type="PROSITE" id="PS51782">
    <property type="entry name" value="LYSM"/>
    <property type="match status" value="1"/>
</dbReference>
<evidence type="ECO:0000313" key="4">
    <source>
        <dbReference type="Proteomes" id="UP000500826"/>
    </source>
</evidence>
<reference evidence="3 4" key="1">
    <citation type="submission" date="2020-05" db="EMBL/GenBank/DDBJ databases">
        <title>Ramlibacter rhizophilus sp. nov., isolated from rhizosphere soil of national flower Mugunghwa from South Korea.</title>
        <authorList>
            <person name="Zheng-Fei Y."/>
            <person name="Huan T."/>
        </authorList>
    </citation>
    <scope>NUCLEOTIDE SEQUENCE [LARGE SCALE GENOMIC DNA]</scope>
    <source>
        <strain evidence="3 4">H242</strain>
    </source>
</reference>
<dbReference type="Gene3D" id="3.10.350.10">
    <property type="entry name" value="LysM domain"/>
    <property type="match status" value="1"/>
</dbReference>
<sequence>MTHEYDANGFLVGVKDATQNDNNRVFVNDAEGRVLAAKQEGNMRRQLIANGEVLGSYGVGVDRLEPSSGRNNTPNFANFADFNFGYAPVSASYPSASPGAYQVQSGDSLRGIAQSAYGDSSLWYRIAEANGLSSSSDLRAGQTINIPNRVGTISNNSTTFKPYDPSAIVGDTTPNMPTPSSGGGCGGVGQLLMVVVAVAATIFTAGVLAPAMTCWPRERLPSAQRWLRE</sequence>
<organism evidence="3 4">
    <name type="scientific">Ramlibacter terrae</name>
    <dbReference type="NCBI Taxonomy" id="2732511"/>
    <lineage>
        <taxon>Bacteria</taxon>
        <taxon>Pseudomonadati</taxon>
        <taxon>Pseudomonadota</taxon>
        <taxon>Betaproteobacteria</taxon>
        <taxon>Burkholderiales</taxon>
        <taxon>Comamonadaceae</taxon>
        <taxon>Ramlibacter</taxon>
    </lineage>
</organism>
<evidence type="ECO:0000259" key="2">
    <source>
        <dbReference type="PROSITE" id="PS51782"/>
    </source>
</evidence>
<gene>
    <name evidence="3" type="ORF">HK414_02700</name>
</gene>
<dbReference type="CDD" id="cd00118">
    <property type="entry name" value="LysM"/>
    <property type="match status" value="1"/>
</dbReference>
<dbReference type="EMBL" id="CP053418">
    <property type="protein sequence ID" value="QJW83460.1"/>
    <property type="molecule type" value="Genomic_DNA"/>
</dbReference>
<dbReference type="InterPro" id="IPR036779">
    <property type="entry name" value="LysM_dom_sf"/>
</dbReference>
<keyword evidence="1" id="KW-0472">Membrane</keyword>
<evidence type="ECO:0000256" key="1">
    <source>
        <dbReference type="SAM" id="Phobius"/>
    </source>
</evidence>
<dbReference type="SUPFAM" id="SSF54106">
    <property type="entry name" value="LysM domain"/>
    <property type="match status" value="1"/>
</dbReference>
<dbReference type="SMART" id="SM00257">
    <property type="entry name" value="LysM"/>
    <property type="match status" value="1"/>
</dbReference>
<accession>A0ABX6P098</accession>
<keyword evidence="1" id="KW-1133">Transmembrane helix</keyword>
<dbReference type="InterPro" id="IPR018392">
    <property type="entry name" value="LysM"/>
</dbReference>
<name>A0ABX6P098_9BURK</name>
<keyword evidence="4" id="KW-1185">Reference proteome</keyword>
<proteinExistence type="predicted"/>
<keyword evidence="1" id="KW-0812">Transmembrane</keyword>
<protein>
    <submittedName>
        <fullName evidence="3">LysM peptidoglycan-binding domain-containing protein</fullName>
    </submittedName>
</protein>
<feature type="transmembrane region" description="Helical" evidence="1">
    <location>
        <begin position="191"/>
        <end position="215"/>
    </location>
</feature>